<dbReference type="OrthoDB" id="290529at2759"/>
<evidence type="ECO:0000313" key="1">
    <source>
        <dbReference type="EMBL" id="EAR90973.3"/>
    </source>
</evidence>
<protein>
    <recommendedName>
        <fullName evidence="3">WD domain, G-beta repeat protein</fullName>
    </recommendedName>
</protein>
<gene>
    <name evidence="1" type="ORF">TTHERM_00145780</name>
</gene>
<dbReference type="InParanoid" id="I7LUB6"/>
<dbReference type="KEGG" id="tet:TTHERM_00145780"/>
<sequence>MNSTVKETANFEKLVKIRIGEPLTAVEISQQHAIFGSISGYVGAYGLDTKELIYIQEVFEEIIRGIQQKENGSFNVLVGDHSLIQFYLDEMKQKERLIKVAFNNHTPKKPEICASTITFLSGNFVAMTQANPTQNKDAIYDSNDQQLKGILQVFQIDKQQWKHYSQFNLPQVCVPFDFDSDKMVWLEYKDQGVKEIQIYDLSTQKTSLVTSFTKKIEFISHVKLLQNFVIYVENHMHVKVFDLKTNKTTDLYSHNSTVQTIYCTFNGNAATKHQDEENIKFKFSEISLNQIVIHSVDFNCNYFQYSNQKLTHKIQVLKQQNVPDQLKQHKYIFDMGYPYYIKSKENIVAFTCDFGLCVLRL</sequence>
<reference evidence="2" key="1">
    <citation type="journal article" date="2006" name="PLoS Biol.">
        <title>Macronuclear genome sequence of the ciliate Tetrahymena thermophila, a model eukaryote.</title>
        <authorList>
            <person name="Eisen J.A."/>
            <person name="Coyne R.S."/>
            <person name="Wu M."/>
            <person name="Wu D."/>
            <person name="Thiagarajan M."/>
            <person name="Wortman J.R."/>
            <person name="Badger J.H."/>
            <person name="Ren Q."/>
            <person name="Amedeo P."/>
            <person name="Jones K.M."/>
            <person name="Tallon L.J."/>
            <person name="Delcher A.L."/>
            <person name="Salzberg S.L."/>
            <person name="Silva J.C."/>
            <person name="Haas B.J."/>
            <person name="Majoros W.H."/>
            <person name="Farzad M."/>
            <person name="Carlton J.M."/>
            <person name="Smith R.K. Jr."/>
            <person name="Garg J."/>
            <person name="Pearlman R.E."/>
            <person name="Karrer K.M."/>
            <person name="Sun L."/>
            <person name="Manning G."/>
            <person name="Elde N.C."/>
            <person name="Turkewitz A.P."/>
            <person name="Asai D.J."/>
            <person name="Wilkes D.E."/>
            <person name="Wang Y."/>
            <person name="Cai H."/>
            <person name="Collins K."/>
            <person name="Stewart B.A."/>
            <person name="Lee S.R."/>
            <person name="Wilamowska K."/>
            <person name="Weinberg Z."/>
            <person name="Ruzzo W.L."/>
            <person name="Wloga D."/>
            <person name="Gaertig J."/>
            <person name="Frankel J."/>
            <person name="Tsao C.-C."/>
            <person name="Gorovsky M.A."/>
            <person name="Keeling P.J."/>
            <person name="Waller R.F."/>
            <person name="Patron N.J."/>
            <person name="Cherry J.M."/>
            <person name="Stover N.A."/>
            <person name="Krieger C.J."/>
            <person name="del Toro C."/>
            <person name="Ryder H.F."/>
            <person name="Williamson S.C."/>
            <person name="Barbeau R.A."/>
            <person name="Hamilton E.P."/>
            <person name="Orias E."/>
        </authorList>
    </citation>
    <scope>NUCLEOTIDE SEQUENCE [LARGE SCALE GENOMIC DNA]</scope>
    <source>
        <strain evidence="2">SB210</strain>
    </source>
</reference>
<proteinExistence type="predicted"/>
<dbReference type="eggNOG" id="ENOG502SR7T">
    <property type="taxonomic scope" value="Eukaryota"/>
</dbReference>
<dbReference type="AlphaFoldDB" id="I7LUB6"/>
<dbReference type="EMBL" id="GG662793">
    <property type="protein sequence ID" value="EAR90973.3"/>
    <property type="molecule type" value="Genomic_DNA"/>
</dbReference>
<name>I7LUB6_TETTS</name>
<dbReference type="SUPFAM" id="SSF82171">
    <property type="entry name" value="DPP6 N-terminal domain-like"/>
    <property type="match status" value="1"/>
</dbReference>
<dbReference type="RefSeq" id="XP_001011218.3">
    <property type="nucleotide sequence ID" value="XM_001011218.3"/>
</dbReference>
<dbReference type="GeneID" id="7836636"/>
<accession>I7LUB6</accession>
<evidence type="ECO:0000313" key="2">
    <source>
        <dbReference type="Proteomes" id="UP000009168"/>
    </source>
</evidence>
<dbReference type="Proteomes" id="UP000009168">
    <property type="component" value="Unassembled WGS sequence"/>
</dbReference>
<organism evidence="1 2">
    <name type="scientific">Tetrahymena thermophila (strain SB210)</name>
    <dbReference type="NCBI Taxonomy" id="312017"/>
    <lineage>
        <taxon>Eukaryota</taxon>
        <taxon>Sar</taxon>
        <taxon>Alveolata</taxon>
        <taxon>Ciliophora</taxon>
        <taxon>Intramacronucleata</taxon>
        <taxon>Oligohymenophorea</taxon>
        <taxon>Hymenostomatida</taxon>
        <taxon>Tetrahymenina</taxon>
        <taxon>Tetrahymenidae</taxon>
        <taxon>Tetrahymena</taxon>
    </lineage>
</organism>
<keyword evidence="2" id="KW-1185">Reference proteome</keyword>
<evidence type="ECO:0008006" key="3">
    <source>
        <dbReference type="Google" id="ProtNLM"/>
    </source>
</evidence>